<feature type="compositionally biased region" description="Polar residues" evidence="6">
    <location>
        <begin position="39"/>
        <end position="82"/>
    </location>
</feature>
<protein>
    <recommendedName>
        <fullName evidence="8">VASt domain-containing protein</fullName>
    </recommendedName>
</protein>
<dbReference type="GO" id="GO:0005886">
    <property type="term" value="C:plasma membrane"/>
    <property type="evidence" value="ECO:0007669"/>
    <property type="project" value="TreeGrafter"/>
</dbReference>
<evidence type="ECO:0000256" key="5">
    <source>
        <dbReference type="ARBA" id="ARBA00023136"/>
    </source>
</evidence>
<dbReference type="GO" id="GO:0140268">
    <property type="term" value="C:endoplasmic reticulum-plasma membrane contact site"/>
    <property type="evidence" value="ECO:0007669"/>
    <property type="project" value="TreeGrafter"/>
</dbReference>
<dbReference type="SMART" id="SM00568">
    <property type="entry name" value="GRAM"/>
    <property type="match status" value="2"/>
</dbReference>
<evidence type="ECO:0000313" key="10">
    <source>
        <dbReference type="Proteomes" id="UP000663846"/>
    </source>
</evidence>
<name>A0A8H3BU02_9AGAM</name>
<keyword evidence="4 7" id="KW-1133">Transmembrane helix</keyword>
<dbReference type="Proteomes" id="UP000663846">
    <property type="component" value="Unassembled WGS sequence"/>
</dbReference>
<feature type="compositionally biased region" description="Polar residues" evidence="6">
    <location>
        <begin position="172"/>
        <end position="182"/>
    </location>
</feature>
<keyword evidence="3 7" id="KW-0812">Transmembrane</keyword>
<dbReference type="GO" id="GO:0032934">
    <property type="term" value="F:sterol binding"/>
    <property type="evidence" value="ECO:0007669"/>
    <property type="project" value="TreeGrafter"/>
</dbReference>
<dbReference type="Pfam" id="PF16016">
    <property type="entry name" value="VASt"/>
    <property type="match status" value="1"/>
</dbReference>
<dbReference type="EMBL" id="CAJMWS010000856">
    <property type="protein sequence ID" value="CAE6466323.1"/>
    <property type="molecule type" value="Genomic_DNA"/>
</dbReference>
<comment type="similarity">
    <text evidence="2">Belongs to the YSP2 family.</text>
</comment>
<accession>A0A8H3BU02</accession>
<feature type="compositionally biased region" description="Low complexity" evidence="6">
    <location>
        <begin position="322"/>
        <end position="338"/>
    </location>
</feature>
<dbReference type="CDD" id="cd13220">
    <property type="entry name" value="PH-GRAM_GRAMDC"/>
    <property type="match status" value="1"/>
</dbReference>
<evidence type="ECO:0000256" key="1">
    <source>
        <dbReference type="ARBA" id="ARBA00004167"/>
    </source>
</evidence>
<comment type="subcellular location">
    <subcellularLocation>
        <location evidence="1">Membrane</location>
        <topology evidence="1">Single-pass membrane protein</topology>
    </subcellularLocation>
</comment>
<gene>
    <name evidence="9" type="ORF">RDB_LOCUS167691</name>
</gene>
<dbReference type="GO" id="GO:0032541">
    <property type="term" value="C:cortical endoplasmic reticulum"/>
    <property type="evidence" value="ECO:0007669"/>
    <property type="project" value="TreeGrafter"/>
</dbReference>
<dbReference type="InterPro" id="IPR004182">
    <property type="entry name" value="GRAM"/>
</dbReference>
<keyword evidence="5 7" id="KW-0472">Membrane</keyword>
<dbReference type="InterPro" id="IPR051482">
    <property type="entry name" value="Cholesterol_transport"/>
</dbReference>
<feature type="compositionally biased region" description="Polar residues" evidence="6">
    <location>
        <begin position="215"/>
        <end position="229"/>
    </location>
</feature>
<evidence type="ECO:0000256" key="4">
    <source>
        <dbReference type="ARBA" id="ARBA00022989"/>
    </source>
</evidence>
<evidence type="ECO:0000313" key="9">
    <source>
        <dbReference type="EMBL" id="CAE6466323.1"/>
    </source>
</evidence>
<dbReference type="GO" id="GO:0005789">
    <property type="term" value="C:endoplasmic reticulum membrane"/>
    <property type="evidence" value="ECO:0007669"/>
    <property type="project" value="TreeGrafter"/>
</dbReference>
<reference evidence="9" key="1">
    <citation type="submission" date="2021-01" db="EMBL/GenBank/DDBJ databases">
        <authorList>
            <person name="Kaushik A."/>
        </authorList>
    </citation>
    <scope>NUCLEOTIDE SEQUENCE</scope>
    <source>
        <strain evidence="9">AG1-1C</strain>
    </source>
</reference>
<dbReference type="InterPro" id="IPR031968">
    <property type="entry name" value="VASt"/>
</dbReference>
<evidence type="ECO:0000256" key="7">
    <source>
        <dbReference type="SAM" id="Phobius"/>
    </source>
</evidence>
<sequence>MSKFLSRFGKSQATLSPQQAAGDSPLRTGSVDSPRPFRNGNSPSPSPLRTTAQPKVILTSETDSSMTPASPGSLHRQSSIGTSMEDVPRKASLPDAQRQLFADQLSQSKENGVSVPEEMQTPRAGGSPPREAPEHTSTPKANGIKPSPSSEFKNKPQPPQPLLDSPVIRKQASASSLTAPQQASRSRRGSAASASSDVPQMATFNPPTSPPLVESPTSEKQQIYASPRSSLDGPRSPTRSVGKPKKSKSGWGPRRGGSGGAGGIAGALAQSGMSLVQPMNPSLIAPPMPTVAKQPTRAATAISSIIPRSPSELSFTGGVPLSKTTSRASRGSKSRAGGETSDSDAYDSEDALSFTPGEIPVTGFAVASSKRNADFHELFPDVPESDYLIEDYGCALQREILIQGRIYISENHMCFNANIFGWVTNLTKRVDYGCALQREILIQGRIYISENHMCFNANIFGWVTNFAIPFHEVTGLEKKMTAYVIPNAIQVCTRTTKYTFASFLSRDTTYDVMHNVWRLSRPAGSESVSNEGATDAGVEVGAGPGSGPGSAHKPTQCACGKEGKHFETNVMDIVIPGTPEKIYNLMFASGFLKDFMAGEQKLMEIQISDWHPEASGSQLLTRNMTYIKPLNGSIGPKQTKCELKDETLHVDFDDYVSTLTTTRTPDVPSGSVFSVKTRTCIMWAGAAASRLVVTTTVEWTGRSFIRSIIDKSAIDGQKQYHIDLEKAMRSYIAAHRTEFVPDDVAEDPEALAAADTTISAEASQTTQTKADRARETELRGLQWLLDTFTSAADVAKNSFWGAVDLIGDLTADMPGTTLLGVIVGILLISNIWTFFSLREARARVNLDLRRVERGTGDVAATEAMKVLLEEVVRSRRHQETDLVPAESDPRTEAAALKKSIEAIEARVERLKKSLAELD</sequence>
<organism evidence="9 10">
    <name type="scientific">Rhizoctonia solani</name>
    <dbReference type="NCBI Taxonomy" id="456999"/>
    <lineage>
        <taxon>Eukaryota</taxon>
        <taxon>Fungi</taxon>
        <taxon>Dikarya</taxon>
        <taxon>Basidiomycota</taxon>
        <taxon>Agaricomycotina</taxon>
        <taxon>Agaricomycetes</taxon>
        <taxon>Cantharellales</taxon>
        <taxon>Ceratobasidiaceae</taxon>
        <taxon>Rhizoctonia</taxon>
    </lineage>
</organism>
<feature type="domain" description="VASt" evidence="8">
    <location>
        <begin position="566"/>
        <end position="736"/>
    </location>
</feature>
<dbReference type="PANTHER" id="PTHR23319">
    <property type="entry name" value="GRAM DOMAIN CONTAINING 1B, ISOFORM E"/>
    <property type="match status" value="1"/>
</dbReference>
<dbReference type="GO" id="GO:0005739">
    <property type="term" value="C:mitochondrion"/>
    <property type="evidence" value="ECO:0007669"/>
    <property type="project" value="TreeGrafter"/>
</dbReference>
<feature type="region of interest" description="Disordered" evidence="6">
    <location>
        <begin position="1"/>
        <end position="266"/>
    </location>
</feature>
<dbReference type="GO" id="GO:0032366">
    <property type="term" value="P:intracellular sterol transport"/>
    <property type="evidence" value="ECO:0007669"/>
    <property type="project" value="TreeGrafter"/>
</dbReference>
<dbReference type="InterPro" id="IPR011993">
    <property type="entry name" value="PH-like_dom_sf"/>
</dbReference>
<feature type="compositionally biased region" description="Gly residues" evidence="6">
    <location>
        <begin position="253"/>
        <end position="265"/>
    </location>
</feature>
<evidence type="ECO:0000256" key="6">
    <source>
        <dbReference type="SAM" id="MobiDB-lite"/>
    </source>
</evidence>
<dbReference type="Pfam" id="PF02893">
    <property type="entry name" value="GRAM"/>
    <property type="match status" value="2"/>
</dbReference>
<evidence type="ECO:0000259" key="8">
    <source>
        <dbReference type="PROSITE" id="PS51778"/>
    </source>
</evidence>
<dbReference type="Gene3D" id="2.30.29.30">
    <property type="entry name" value="Pleckstrin-homology domain (PH domain)/Phosphotyrosine-binding domain (PTB)"/>
    <property type="match status" value="2"/>
</dbReference>
<dbReference type="AlphaFoldDB" id="A0A8H3BU02"/>
<dbReference type="PROSITE" id="PS51778">
    <property type="entry name" value="VAST"/>
    <property type="match status" value="1"/>
</dbReference>
<dbReference type="GO" id="GO:0120015">
    <property type="term" value="F:sterol transfer activity"/>
    <property type="evidence" value="ECO:0007669"/>
    <property type="project" value="TreeGrafter"/>
</dbReference>
<evidence type="ECO:0000256" key="3">
    <source>
        <dbReference type="ARBA" id="ARBA00022692"/>
    </source>
</evidence>
<dbReference type="PANTHER" id="PTHR23319:SF4">
    <property type="entry name" value="GRAM DOMAIN CONTAINING 1B, ISOFORM E"/>
    <property type="match status" value="1"/>
</dbReference>
<feature type="compositionally biased region" description="Polar residues" evidence="6">
    <location>
        <begin position="9"/>
        <end position="21"/>
    </location>
</feature>
<comment type="caution">
    <text evidence="9">The sequence shown here is derived from an EMBL/GenBank/DDBJ whole genome shotgun (WGS) entry which is preliminary data.</text>
</comment>
<feature type="transmembrane region" description="Helical" evidence="7">
    <location>
        <begin position="818"/>
        <end position="837"/>
    </location>
</feature>
<feature type="region of interest" description="Disordered" evidence="6">
    <location>
        <begin position="312"/>
        <end position="349"/>
    </location>
</feature>
<proteinExistence type="inferred from homology"/>
<evidence type="ECO:0000256" key="2">
    <source>
        <dbReference type="ARBA" id="ARBA00006582"/>
    </source>
</evidence>